<evidence type="ECO:0000313" key="13">
    <source>
        <dbReference type="Proteomes" id="UP001558613"/>
    </source>
</evidence>
<gene>
    <name evidence="11" type="ORF">QQF64_000495</name>
    <name evidence="12" type="ORF">QQF64_000500</name>
</gene>
<dbReference type="EMBL" id="JAYMGO010000001">
    <property type="protein sequence ID" value="KAL1281692.1"/>
    <property type="molecule type" value="Genomic_DNA"/>
</dbReference>
<protein>
    <recommendedName>
        <fullName evidence="10">Nanos-type domain-containing protein</fullName>
    </recommendedName>
</protein>
<dbReference type="PROSITE" id="PS51522">
    <property type="entry name" value="ZF_NANOS"/>
    <property type="match status" value="1"/>
</dbReference>
<keyword evidence="2" id="KW-0963">Cytoplasm</keyword>
<evidence type="ECO:0000256" key="2">
    <source>
        <dbReference type="ARBA" id="ARBA00022490"/>
    </source>
</evidence>
<evidence type="ECO:0000256" key="8">
    <source>
        <dbReference type="PROSITE-ProRule" id="PRU00855"/>
    </source>
</evidence>
<evidence type="ECO:0000256" key="4">
    <source>
        <dbReference type="ARBA" id="ARBA00022771"/>
    </source>
</evidence>
<feature type="region of interest" description="Disordered" evidence="9">
    <location>
        <begin position="48"/>
        <end position="100"/>
    </location>
</feature>
<sequence>MFGLRSVNAMAFSLLNYFLSAHRHMESRNQDFQPWKDYMGLADKIRGMQRQAEQSDAGDDKSNQAAAALLESPSSGPRQAHKIVSTEIRNPERGKSSSSDRKFCSFCKHNGETEAVFTSHYLKDRAGDVMCPYLSQYVCPLCGATGAKAHTKRFCPLVDKTYSSVYAKSTW</sequence>
<accession>A0ABR3NXV9</accession>
<dbReference type="PANTHER" id="PTHR12887">
    <property type="entry name" value="NANOS PROTEIN"/>
    <property type="match status" value="1"/>
</dbReference>
<keyword evidence="7 8" id="KW-0694">RNA-binding</keyword>
<keyword evidence="4 8" id="KW-0863">Zinc-finger</keyword>
<evidence type="ECO:0000256" key="9">
    <source>
        <dbReference type="SAM" id="MobiDB-lite"/>
    </source>
</evidence>
<dbReference type="InterPro" id="IPR024161">
    <property type="entry name" value="Znf_nanos-typ"/>
</dbReference>
<evidence type="ECO:0000256" key="6">
    <source>
        <dbReference type="ARBA" id="ARBA00022845"/>
    </source>
</evidence>
<keyword evidence="5" id="KW-0862">Zinc</keyword>
<proteinExistence type="inferred from homology"/>
<feature type="compositionally biased region" description="Basic and acidic residues" evidence="9">
    <location>
        <begin position="89"/>
        <end position="100"/>
    </location>
</feature>
<keyword evidence="3" id="KW-0479">Metal-binding</keyword>
<dbReference type="InterPro" id="IPR008705">
    <property type="entry name" value="Nanos/Xcar2"/>
</dbReference>
<organism evidence="11 13">
    <name type="scientific">Cirrhinus molitorella</name>
    <name type="common">mud carp</name>
    <dbReference type="NCBI Taxonomy" id="172907"/>
    <lineage>
        <taxon>Eukaryota</taxon>
        <taxon>Metazoa</taxon>
        <taxon>Chordata</taxon>
        <taxon>Craniata</taxon>
        <taxon>Vertebrata</taxon>
        <taxon>Euteleostomi</taxon>
        <taxon>Actinopterygii</taxon>
        <taxon>Neopterygii</taxon>
        <taxon>Teleostei</taxon>
        <taxon>Ostariophysi</taxon>
        <taxon>Cypriniformes</taxon>
        <taxon>Cyprinidae</taxon>
        <taxon>Labeoninae</taxon>
        <taxon>Labeonini</taxon>
        <taxon>Cirrhinus</taxon>
    </lineage>
</organism>
<dbReference type="Gene3D" id="4.10.60.30">
    <property type="entry name" value="Nanos, RNA-binding domain"/>
    <property type="match status" value="1"/>
</dbReference>
<evidence type="ECO:0000313" key="12">
    <source>
        <dbReference type="EMBL" id="KAL1281697.1"/>
    </source>
</evidence>
<evidence type="ECO:0000313" key="11">
    <source>
        <dbReference type="EMBL" id="KAL1281692.1"/>
    </source>
</evidence>
<keyword evidence="13" id="KW-1185">Reference proteome</keyword>
<feature type="domain" description="Nanos-type" evidence="10">
    <location>
        <begin position="103"/>
        <end position="157"/>
    </location>
</feature>
<evidence type="ECO:0000256" key="1">
    <source>
        <dbReference type="ARBA" id="ARBA00004496"/>
    </source>
</evidence>
<evidence type="ECO:0000256" key="5">
    <source>
        <dbReference type="ARBA" id="ARBA00022833"/>
    </source>
</evidence>
<evidence type="ECO:0000256" key="7">
    <source>
        <dbReference type="ARBA" id="ARBA00022884"/>
    </source>
</evidence>
<comment type="caution">
    <text evidence="11">The sequence shown here is derived from an EMBL/GenBank/DDBJ whole genome shotgun (WGS) entry which is preliminary data.</text>
</comment>
<dbReference type="Pfam" id="PF05741">
    <property type="entry name" value="zf-nanos"/>
    <property type="match status" value="1"/>
</dbReference>
<comment type="subcellular location">
    <subcellularLocation>
        <location evidence="1">Cytoplasm</location>
    </subcellularLocation>
</comment>
<evidence type="ECO:0000259" key="10">
    <source>
        <dbReference type="PROSITE" id="PS51522"/>
    </source>
</evidence>
<dbReference type="Proteomes" id="UP001558613">
    <property type="component" value="Unassembled WGS sequence"/>
</dbReference>
<dbReference type="EMBL" id="JAYMGO010000001">
    <property type="protein sequence ID" value="KAL1281697.1"/>
    <property type="molecule type" value="Genomic_DNA"/>
</dbReference>
<comment type="similarity">
    <text evidence="8">Belongs to the nanos family.</text>
</comment>
<evidence type="ECO:0000256" key="3">
    <source>
        <dbReference type="ARBA" id="ARBA00022723"/>
    </source>
</evidence>
<name>A0ABR3NXV9_9TELE</name>
<reference evidence="11 13" key="1">
    <citation type="submission" date="2023-09" db="EMBL/GenBank/DDBJ databases">
        <authorList>
            <person name="Wang M."/>
        </authorList>
    </citation>
    <scope>NUCLEOTIDE SEQUENCE [LARGE SCALE GENOMIC DNA]</scope>
    <source>
        <strain evidence="11">GT-2023</strain>
        <tissue evidence="11">Liver</tissue>
    </source>
</reference>
<keyword evidence="6 8" id="KW-0810">Translation regulation</keyword>
<dbReference type="InterPro" id="IPR038129">
    <property type="entry name" value="Nanos_sf"/>
</dbReference>